<evidence type="ECO:0000256" key="2">
    <source>
        <dbReference type="SAM" id="Phobius"/>
    </source>
</evidence>
<keyword evidence="4" id="KW-1185">Reference proteome</keyword>
<evidence type="ECO:0000313" key="3">
    <source>
        <dbReference type="EMBL" id="CAG5094416.1"/>
    </source>
</evidence>
<proteinExistence type="predicted"/>
<feature type="compositionally biased region" description="Basic and acidic residues" evidence="1">
    <location>
        <begin position="168"/>
        <end position="177"/>
    </location>
</feature>
<accession>A0ABN7S760</accession>
<feature type="transmembrane region" description="Helical" evidence="2">
    <location>
        <begin position="6"/>
        <end position="31"/>
    </location>
</feature>
<keyword evidence="2" id="KW-1133">Transmembrane helix</keyword>
<feature type="compositionally biased region" description="Basic and acidic residues" evidence="1">
    <location>
        <begin position="226"/>
        <end position="236"/>
    </location>
</feature>
<dbReference type="EMBL" id="OU015569">
    <property type="protein sequence ID" value="CAG5094416.1"/>
    <property type="molecule type" value="Genomic_DNA"/>
</dbReference>
<dbReference type="Proteomes" id="UP001158576">
    <property type="component" value="Chromosome XSR"/>
</dbReference>
<feature type="compositionally biased region" description="Polar residues" evidence="1">
    <location>
        <begin position="135"/>
        <end position="155"/>
    </location>
</feature>
<feature type="compositionally biased region" description="Polar residues" evidence="1">
    <location>
        <begin position="188"/>
        <end position="199"/>
    </location>
</feature>
<sequence>MASGAALSILITLVCYVLPMILAFAYGFYIICNIKYEDSESEETCEKCNSRERSLDQIFGNESKMKGAAIITCSNCFVYCGCKDDPEVGKDEDINNQGTTNYGASIHTLPQIPLANGTGQQSEVLQRMEEIGQKLGQNRRFSSQRGSMVSMQQPESSRRNSRTTKRNSLIDDYRKTQQLENLTEETASDGFLSSISTPLPTAGYDSIPDGGPTSAKSNSNAFKFPSSERHGDSHQA</sequence>
<protein>
    <submittedName>
        <fullName evidence="3">Oidioi.mRNA.OKI2018_I69.XSR.g13538.t1.cds</fullName>
    </submittedName>
</protein>
<reference evidence="3 4" key="1">
    <citation type="submission" date="2021-04" db="EMBL/GenBank/DDBJ databases">
        <authorList>
            <person name="Bliznina A."/>
        </authorList>
    </citation>
    <scope>NUCLEOTIDE SEQUENCE [LARGE SCALE GENOMIC DNA]</scope>
</reference>
<feature type="region of interest" description="Disordered" evidence="1">
    <location>
        <begin position="135"/>
        <end position="236"/>
    </location>
</feature>
<evidence type="ECO:0000256" key="1">
    <source>
        <dbReference type="SAM" id="MobiDB-lite"/>
    </source>
</evidence>
<gene>
    <name evidence="3" type="ORF">OKIOD_LOCUS5096</name>
</gene>
<keyword evidence="2" id="KW-0472">Membrane</keyword>
<keyword evidence="2" id="KW-0812">Transmembrane</keyword>
<name>A0ABN7S760_OIKDI</name>
<organism evidence="3 4">
    <name type="scientific">Oikopleura dioica</name>
    <name type="common">Tunicate</name>
    <dbReference type="NCBI Taxonomy" id="34765"/>
    <lineage>
        <taxon>Eukaryota</taxon>
        <taxon>Metazoa</taxon>
        <taxon>Chordata</taxon>
        <taxon>Tunicata</taxon>
        <taxon>Appendicularia</taxon>
        <taxon>Copelata</taxon>
        <taxon>Oikopleuridae</taxon>
        <taxon>Oikopleura</taxon>
    </lineage>
</organism>
<evidence type="ECO:0000313" key="4">
    <source>
        <dbReference type="Proteomes" id="UP001158576"/>
    </source>
</evidence>